<dbReference type="GO" id="GO:0030246">
    <property type="term" value="F:carbohydrate binding"/>
    <property type="evidence" value="ECO:0007669"/>
    <property type="project" value="TreeGrafter"/>
</dbReference>
<evidence type="ECO:0000256" key="4">
    <source>
        <dbReference type="SAM" id="SignalP"/>
    </source>
</evidence>
<reference evidence="6" key="1">
    <citation type="submission" date="2020-02" db="EMBL/GenBank/DDBJ databases">
        <authorList>
            <person name="Meier V. D."/>
        </authorList>
    </citation>
    <scope>NUCLEOTIDE SEQUENCE</scope>
    <source>
        <strain evidence="6">AVDCRST_MAG35</strain>
    </source>
</reference>
<keyword evidence="4" id="KW-0732">Signal</keyword>
<dbReference type="InterPro" id="IPR028082">
    <property type="entry name" value="Peripla_BP_I"/>
</dbReference>
<feature type="domain" description="Periplasmic binding protein" evidence="5">
    <location>
        <begin position="79"/>
        <end position="335"/>
    </location>
</feature>
<dbReference type="InterPro" id="IPR050555">
    <property type="entry name" value="Bact_Solute-Bind_Prot2"/>
</dbReference>
<dbReference type="SUPFAM" id="SSF53822">
    <property type="entry name" value="Periplasmic binding protein-like I"/>
    <property type="match status" value="1"/>
</dbReference>
<feature type="signal peptide" evidence="4">
    <location>
        <begin position="1"/>
        <end position="35"/>
    </location>
</feature>
<dbReference type="GO" id="GO:0030288">
    <property type="term" value="C:outer membrane-bounded periplasmic space"/>
    <property type="evidence" value="ECO:0007669"/>
    <property type="project" value="TreeGrafter"/>
</dbReference>
<organism evidence="6">
    <name type="scientific">uncultured Quadrisphaera sp</name>
    <dbReference type="NCBI Taxonomy" id="904978"/>
    <lineage>
        <taxon>Bacteria</taxon>
        <taxon>Bacillati</taxon>
        <taxon>Actinomycetota</taxon>
        <taxon>Actinomycetes</taxon>
        <taxon>Kineosporiales</taxon>
        <taxon>Kineosporiaceae</taxon>
        <taxon>Quadrisphaera</taxon>
        <taxon>environmental samples</taxon>
    </lineage>
</organism>
<comment type="subcellular location">
    <subcellularLocation>
        <location evidence="1">Cell envelope</location>
    </subcellularLocation>
</comment>
<sequence>MIRTPRSRGHRTLLAAGAVTALALLVAGCAGDAPAVVGQAPSSDAASAPPQPPELATVPAPGPPLGDTSSLQGRTVYWIPITSVAPVFTIEGTAAAEAFESVGMDLQVCDGQATPDAVGRCVGQAIAADAAGIIATSIPPEFSRQAFGDAVEAGIPTLFVNTLDDSTPPEWGELAAALPNNWADQAALNIDLLVEDSGGDAEVLVVGVTDSSTTVDFFENGIVGQLEAACPDCAISTVPTGSTSINQLSSLVSSALVSQPGTEYVIVQYDSFAAPVVQALRQQNRQGEVKLLTHLGQLDGLQRVADGDQWADTGYSLSVLGWNSADVLLRMMLGQDPLVDAHLTPVKTFTAANVGEVDLSQEGWQSGQWQTEEDFRAMYRELWGVQG</sequence>
<name>A0A6J4QB60_9ACTN</name>
<dbReference type="Gene3D" id="3.40.50.2300">
    <property type="match status" value="2"/>
</dbReference>
<accession>A0A6J4QB60</accession>
<proteinExistence type="inferred from homology"/>
<evidence type="ECO:0000256" key="2">
    <source>
        <dbReference type="ARBA" id="ARBA00007639"/>
    </source>
</evidence>
<dbReference type="PANTHER" id="PTHR30036:SF7">
    <property type="entry name" value="ABC TRANSPORTER PERIPLASMIC-BINDING PROTEIN YPHF"/>
    <property type="match status" value="1"/>
</dbReference>
<feature type="compositionally biased region" description="Low complexity" evidence="3">
    <location>
        <begin position="39"/>
        <end position="48"/>
    </location>
</feature>
<evidence type="ECO:0000256" key="3">
    <source>
        <dbReference type="SAM" id="MobiDB-lite"/>
    </source>
</evidence>
<dbReference type="Pfam" id="PF13407">
    <property type="entry name" value="Peripla_BP_4"/>
    <property type="match status" value="1"/>
</dbReference>
<protein>
    <recommendedName>
        <fullName evidence="5">Periplasmic binding protein domain-containing protein</fullName>
    </recommendedName>
</protein>
<feature type="region of interest" description="Disordered" evidence="3">
    <location>
        <begin position="38"/>
        <end position="69"/>
    </location>
</feature>
<dbReference type="PROSITE" id="PS51318">
    <property type="entry name" value="TAT"/>
    <property type="match status" value="1"/>
</dbReference>
<comment type="similarity">
    <text evidence="2">Belongs to the bacterial solute-binding protein 2 family.</text>
</comment>
<dbReference type="InterPro" id="IPR006311">
    <property type="entry name" value="TAT_signal"/>
</dbReference>
<dbReference type="PANTHER" id="PTHR30036">
    <property type="entry name" value="D-XYLOSE-BINDING PERIPLASMIC PROTEIN"/>
    <property type="match status" value="1"/>
</dbReference>
<dbReference type="AlphaFoldDB" id="A0A6J4QB60"/>
<dbReference type="InterPro" id="IPR025997">
    <property type="entry name" value="SBP_2_dom"/>
</dbReference>
<evidence type="ECO:0000313" key="6">
    <source>
        <dbReference type="EMBL" id="CAA9436929.1"/>
    </source>
</evidence>
<evidence type="ECO:0000259" key="5">
    <source>
        <dbReference type="Pfam" id="PF13407"/>
    </source>
</evidence>
<evidence type="ECO:0000256" key="1">
    <source>
        <dbReference type="ARBA" id="ARBA00004196"/>
    </source>
</evidence>
<dbReference type="EMBL" id="CADCUY010000575">
    <property type="protein sequence ID" value="CAA9436929.1"/>
    <property type="molecule type" value="Genomic_DNA"/>
</dbReference>
<feature type="chain" id="PRO_5038644369" description="Periplasmic binding protein domain-containing protein" evidence="4">
    <location>
        <begin position="36"/>
        <end position="387"/>
    </location>
</feature>
<gene>
    <name evidence="6" type="ORF">AVDCRST_MAG35-3028</name>
</gene>
<dbReference type="PROSITE" id="PS51257">
    <property type="entry name" value="PROKAR_LIPOPROTEIN"/>
    <property type="match status" value="1"/>
</dbReference>